<keyword evidence="1" id="KW-0812">Transmembrane</keyword>
<reference evidence="2" key="1">
    <citation type="journal article" date="2015" name="Nature">
        <title>Complex archaea that bridge the gap between prokaryotes and eukaryotes.</title>
        <authorList>
            <person name="Spang A."/>
            <person name="Saw J.H."/>
            <person name="Jorgensen S.L."/>
            <person name="Zaremba-Niedzwiedzka K."/>
            <person name="Martijn J."/>
            <person name="Lind A.E."/>
            <person name="van Eijk R."/>
            <person name="Schleper C."/>
            <person name="Guy L."/>
            <person name="Ettema T.J."/>
        </authorList>
    </citation>
    <scope>NUCLEOTIDE SEQUENCE</scope>
</reference>
<evidence type="ECO:0000313" key="2">
    <source>
        <dbReference type="EMBL" id="KKM65891.1"/>
    </source>
</evidence>
<sequence length="76" mass="7936">MNKRVASMGASLGVVGVVMVGVIAVGLAAYLPYLTGIALFDPCLPKGVGEHIGAWLVGAFFVFFFAVISWATLFSL</sequence>
<keyword evidence="1" id="KW-0472">Membrane</keyword>
<protein>
    <submittedName>
        <fullName evidence="2">Uncharacterized protein</fullName>
    </submittedName>
</protein>
<dbReference type="AlphaFoldDB" id="A0A0F9JTU6"/>
<evidence type="ECO:0000256" key="1">
    <source>
        <dbReference type="SAM" id="Phobius"/>
    </source>
</evidence>
<comment type="caution">
    <text evidence="2">The sequence shown here is derived from an EMBL/GenBank/DDBJ whole genome shotgun (WGS) entry which is preliminary data.</text>
</comment>
<dbReference type="EMBL" id="LAZR01010639">
    <property type="protein sequence ID" value="KKM65891.1"/>
    <property type="molecule type" value="Genomic_DNA"/>
</dbReference>
<gene>
    <name evidence="2" type="ORF">LCGC14_1486640</name>
</gene>
<organism evidence="2">
    <name type="scientific">marine sediment metagenome</name>
    <dbReference type="NCBI Taxonomy" id="412755"/>
    <lineage>
        <taxon>unclassified sequences</taxon>
        <taxon>metagenomes</taxon>
        <taxon>ecological metagenomes</taxon>
    </lineage>
</organism>
<name>A0A0F9JTU6_9ZZZZ</name>
<keyword evidence="1" id="KW-1133">Transmembrane helix</keyword>
<feature type="transmembrane region" description="Helical" evidence="1">
    <location>
        <begin position="12"/>
        <end position="32"/>
    </location>
</feature>
<accession>A0A0F9JTU6</accession>
<proteinExistence type="predicted"/>
<feature type="transmembrane region" description="Helical" evidence="1">
    <location>
        <begin position="52"/>
        <end position="74"/>
    </location>
</feature>